<dbReference type="OrthoDB" id="9780929at2"/>
<dbReference type="Pfam" id="PF08843">
    <property type="entry name" value="AbiEii"/>
    <property type="match status" value="1"/>
</dbReference>
<reference evidence="1 2" key="1">
    <citation type="submission" date="2019-12" db="EMBL/GenBank/DDBJ databases">
        <title>The draft genomic sequence of strain Chitinophaga oryziterrae JCM 16595.</title>
        <authorList>
            <person name="Zhang X."/>
        </authorList>
    </citation>
    <scope>NUCLEOTIDE SEQUENCE [LARGE SCALE GENOMIC DNA]</scope>
    <source>
        <strain evidence="1 2">JCM 16595</strain>
    </source>
</reference>
<dbReference type="GO" id="GO:0016740">
    <property type="term" value="F:transferase activity"/>
    <property type="evidence" value="ECO:0007669"/>
    <property type="project" value="UniProtKB-KW"/>
</dbReference>
<sequence length="355" mass="40570">MIGWLQLTPEQRRIAINQAAIQSGITAKAIEKDWWVTLVLKALFELPISSHFVFKGGTCLSKGFKLIQRFSEDIDISLDPQALDQEYTVQPSKTFVKRLKKLGCRFTTNEIQPALRQQLASYGVGADLVTITAKPIPEKMPDTDPQTLFVKYQSLYLANPYLADEVKVEFSIRSLHEPTEPVVISSLLWEHFSNNAYQETPFTITAAHPLKTLMEKIFLLHEKFIALGDNPEQTDPALAERQSRHLGDIISLSRQGYGEQLLQNPTLYQQIVEHRRHWISYRGLEYDTLYPASVSFLPPPSLLERYRSDYTVMRTEMIYGESLDFDEILEEIAELNKRIAQMALQAPAKQLPADN</sequence>
<name>A0A6N8J407_9BACT</name>
<comment type="caution">
    <text evidence="1">The sequence shown here is derived from an EMBL/GenBank/DDBJ whole genome shotgun (WGS) entry which is preliminary data.</text>
</comment>
<keyword evidence="2" id="KW-1185">Reference proteome</keyword>
<keyword evidence="1" id="KW-0808">Transferase</keyword>
<accession>A0A6N8J407</accession>
<dbReference type="RefSeq" id="WP_157298108.1">
    <property type="nucleotide sequence ID" value="NZ_BAAAZB010000005.1"/>
</dbReference>
<dbReference type="EMBL" id="WRXO01000001">
    <property type="protein sequence ID" value="MVT39431.1"/>
    <property type="molecule type" value="Genomic_DNA"/>
</dbReference>
<dbReference type="Gene3D" id="3.10.450.620">
    <property type="entry name" value="JHP933, nucleotidyltransferase-like core domain"/>
    <property type="match status" value="1"/>
</dbReference>
<evidence type="ECO:0000313" key="2">
    <source>
        <dbReference type="Proteomes" id="UP000468388"/>
    </source>
</evidence>
<gene>
    <name evidence="1" type="ORF">GO495_02430</name>
</gene>
<proteinExistence type="predicted"/>
<evidence type="ECO:0000313" key="1">
    <source>
        <dbReference type="EMBL" id="MVT39431.1"/>
    </source>
</evidence>
<protein>
    <submittedName>
        <fullName evidence="1">Nucleotidyl transferase AbiEii/AbiGii toxin family protein</fullName>
    </submittedName>
</protein>
<organism evidence="1 2">
    <name type="scientific">Chitinophaga oryziterrae</name>
    <dbReference type="NCBI Taxonomy" id="1031224"/>
    <lineage>
        <taxon>Bacteria</taxon>
        <taxon>Pseudomonadati</taxon>
        <taxon>Bacteroidota</taxon>
        <taxon>Chitinophagia</taxon>
        <taxon>Chitinophagales</taxon>
        <taxon>Chitinophagaceae</taxon>
        <taxon>Chitinophaga</taxon>
    </lineage>
</organism>
<dbReference type="Proteomes" id="UP000468388">
    <property type="component" value="Unassembled WGS sequence"/>
</dbReference>
<dbReference type="InterPro" id="IPR014942">
    <property type="entry name" value="AbiEii"/>
</dbReference>
<dbReference type="AlphaFoldDB" id="A0A6N8J407"/>